<evidence type="ECO:0000313" key="1">
    <source>
        <dbReference type="EMBL" id="SVD96094.1"/>
    </source>
</evidence>
<reference evidence="1" key="1">
    <citation type="submission" date="2018-05" db="EMBL/GenBank/DDBJ databases">
        <authorList>
            <person name="Lanie J.A."/>
            <person name="Ng W.-L."/>
            <person name="Kazmierczak K.M."/>
            <person name="Andrzejewski T.M."/>
            <person name="Davidsen T.M."/>
            <person name="Wayne K.J."/>
            <person name="Tettelin H."/>
            <person name="Glass J.I."/>
            <person name="Rusch D."/>
            <person name="Podicherti R."/>
            <person name="Tsui H.-C.T."/>
            <person name="Winkler M.E."/>
        </authorList>
    </citation>
    <scope>NUCLEOTIDE SEQUENCE</scope>
</reference>
<dbReference type="InterPro" id="IPR041164">
    <property type="entry name" value="LDcluster4"/>
</dbReference>
<evidence type="ECO:0008006" key="2">
    <source>
        <dbReference type="Google" id="ProtNLM"/>
    </source>
</evidence>
<dbReference type="Pfam" id="PF18306">
    <property type="entry name" value="LDcluster4"/>
    <property type="match status" value="1"/>
</dbReference>
<name>A0A382ZKU3_9ZZZZ</name>
<organism evidence="1">
    <name type="scientific">marine metagenome</name>
    <dbReference type="NCBI Taxonomy" id="408172"/>
    <lineage>
        <taxon>unclassified sequences</taxon>
        <taxon>metagenomes</taxon>
        <taxon>ecological metagenomes</taxon>
    </lineage>
</organism>
<gene>
    <name evidence="1" type="ORF">METZ01_LOCUS448948</name>
</gene>
<dbReference type="AlphaFoldDB" id="A0A382ZKU3"/>
<proteinExistence type="predicted"/>
<accession>A0A382ZKU3</accession>
<dbReference type="EMBL" id="UINC01184743">
    <property type="protein sequence ID" value="SVD96094.1"/>
    <property type="molecule type" value="Genomic_DNA"/>
</dbReference>
<sequence>MASNIPMIAVIGSGKNEYPSLSVPLGRWLAENGYSLINGGGGGVMLSTARAFKSVKNRTGFIVGIIPSSSDYFPPEESKPHYPPPNYPNQYTEIVIQTHLHLSGSRGKMFASRNHIIILSAEKIVALPGGNGTQSEIELAIEYKKPLILLSQNDEWSKYKKHGLIAKTVEQATEKI</sequence>
<dbReference type="Gene3D" id="3.40.50.450">
    <property type="match status" value="1"/>
</dbReference>
<dbReference type="SUPFAM" id="SSF102405">
    <property type="entry name" value="MCP/YpsA-like"/>
    <property type="match status" value="1"/>
</dbReference>
<protein>
    <recommendedName>
        <fullName evidence="2">DNA-binding protein</fullName>
    </recommendedName>
</protein>